<keyword evidence="3" id="KW-0805">Transcription regulation</keyword>
<keyword evidence="7" id="KW-0032">Aminotransferase</keyword>
<keyword evidence="4" id="KW-0238">DNA-binding</keyword>
<reference evidence="8" key="1">
    <citation type="submission" date="2023-07" db="EMBL/GenBank/DDBJ databases">
        <title>Verminephrobacter genomes.</title>
        <authorList>
            <person name="Lund M.B."/>
        </authorList>
    </citation>
    <scope>NUCLEOTIDE SEQUENCE [LARGE SCALE GENOMIC DNA]</scope>
    <source>
        <strain evidence="8">AtM5-05</strain>
    </source>
</reference>
<evidence type="ECO:0000256" key="4">
    <source>
        <dbReference type="ARBA" id="ARBA00023125"/>
    </source>
</evidence>
<dbReference type="SMART" id="SM00345">
    <property type="entry name" value="HTH_GNTR"/>
    <property type="match status" value="1"/>
</dbReference>
<evidence type="ECO:0000256" key="3">
    <source>
        <dbReference type="ARBA" id="ARBA00023015"/>
    </source>
</evidence>
<protein>
    <submittedName>
        <fullName evidence="7">PLP-dependent aminotransferase family protein</fullName>
    </submittedName>
</protein>
<dbReference type="Proteomes" id="UP001208935">
    <property type="component" value="Unassembled WGS sequence"/>
</dbReference>
<dbReference type="RefSeq" id="WP_265281775.1">
    <property type="nucleotide sequence ID" value="NZ_QZCW01000001.1"/>
</dbReference>
<evidence type="ECO:0000313" key="8">
    <source>
        <dbReference type="Proteomes" id="UP001208935"/>
    </source>
</evidence>
<organism evidence="7 8">
    <name type="scientific">Verminephrobacter aporrectodeae subsp. tuberculatae</name>
    <dbReference type="NCBI Taxonomy" id="1110392"/>
    <lineage>
        <taxon>Bacteria</taxon>
        <taxon>Pseudomonadati</taxon>
        <taxon>Pseudomonadota</taxon>
        <taxon>Betaproteobacteria</taxon>
        <taxon>Burkholderiales</taxon>
        <taxon>Comamonadaceae</taxon>
        <taxon>Verminephrobacter</taxon>
    </lineage>
</organism>
<dbReference type="InterPro" id="IPR015424">
    <property type="entry name" value="PyrdxlP-dep_Trfase"/>
</dbReference>
<dbReference type="Pfam" id="PF00392">
    <property type="entry name" value="GntR"/>
    <property type="match status" value="1"/>
</dbReference>
<evidence type="ECO:0000259" key="6">
    <source>
        <dbReference type="PROSITE" id="PS50949"/>
    </source>
</evidence>
<evidence type="ECO:0000313" key="7">
    <source>
        <dbReference type="EMBL" id="MCW5321137.1"/>
    </source>
</evidence>
<evidence type="ECO:0000256" key="5">
    <source>
        <dbReference type="ARBA" id="ARBA00023163"/>
    </source>
</evidence>
<dbReference type="PROSITE" id="PS50949">
    <property type="entry name" value="HTH_GNTR"/>
    <property type="match status" value="1"/>
</dbReference>
<dbReference type="EMBL" id="QZCW01000001">
    <property type="protein sequence ID" value="MCW5321137.1"/>
    <property type="molecule type" value="Genomic_DNA"/>
</dbReference>
<keyword evidence="8" id="KW-1185">Reference proteome</keyword>
<dbReference type="PANTHER" id="PTHR46577">
    <property type="entry name" value="HTH-TYPE TRANSCRIPTIONAL REGULATORY PROTEIN GABR"/>
    <property type="match status" value="1"/>
</dbReference>
<dbReference type="InterPro" id="IPR015421">
    <property type="entry name" value="PyrdxlP-dep_Trfase_major"/>
</dbReference>
<feature type="domain" description="HTH gntR-type" evidence="6">
    <location>
        <begin position="22"/>
        <end position="90"/>
    </location>
</feature>
<dbReference type="SUPFAM" id="SSF46785">
    <property type="entry name" value="Winged helix' DNA-binding domain"/>
    <property type="match status" value="1"/>
</dbReference>
<dbReference type="Gene3D" id="3.40.640.10">
    <property type="entry name" value="Type I PLP-dependent aspartate aminotransferase-like (Major domain)"/>
    <property type="match status" value="1"/>
</dbReference>
<dbReference type="PANTHER" id="PTHR46577:SF1">
    <property type="entry name" value="HTH-TYPE TRANSCRIPTIONAL REGULATORY PROTEIN GABR"/>
    <property type="match status" value="1"/>
</dbReference>
<proteinExistence type="inferred from homology"/>
<comment type="similarity">
    <text evidence="1">In the C-terminal section; belongs to the class-I pyridoxal-phosphate-dependent aminotransferase family.</text>
</comment>
<dbReference type="Gene3D" id="3.90.1150.10">
    <property type="entry name" value="Aspartate Aminotransferase, domain 1"/>
    <property type="match status" value="1"/>
</dbReference>
<dbReference type="SUPFAM" id="SSF53383">
    <property type="entry name" value="PLP-dependent transferases"/>
    <property type="match status" value="1"/>
</dbReference>
<evidence type="ECO:0000256" key="2">
    <source>
        <dbReference type="ARBA" id="ARBA00022898"/>
    </source>
</evidence>
<keyword evidence="2" id="KW-0663">Pyridoxal phosphate</keyword>
<evidence type="ECO:0000256" key="1">
    <source>
        <dbReference type="ARBA" id="ARBA00005384"/>
    </source>
</evidence>
<comment type="caution">
    <text evidence="7">The sequence shown here is derived from an EMBL/GenBank/DDBJ whole genome shotgun (WGS) entry which is preliminary data.</text>
</comment>
<dbReference type="InterPro" id="IPR015422">
    <property type="entry name" value="PyrdxlP-dep_Trfase_small"/>
</dbReference>
<keyword evidence="5" id="KW-0804">Transcription</keyword>
<dbReference type="Pfam" id="PF00155">
    <property type="entry name" value="Aminotran_1_2"/>
    <property type="match status" value="1"/>
</dbReference>
<dbReference type="CDD" id="cd07377">
    <property type="entry name" value="WHTH_GntR"/>
    <property type="match status" value="1"/>
</dbReference>
<dbReference type="InterPro" id="IPR036388">
    <property type="entry name" value="WH-like_DNA-bd_sf"/>
</dbReference>
<dbReference type="CDD" id="cd00609">
    <property type="entry name" value="AAT_like"/>
    <property type="match status" value="1"/>
</dbReference>
<dbReference type="InterPro" id="IPR036390">
    <property type="entry name" value="WH_DNA-bd_sf"/>
</dbReference>
<dbReference type="InterPro" id="IPR004839">
    <property type="entry name" value="Aminotransferase_I/II_large"/>
</dbReference>
<keyword evidence="7" id="KW-0808">Transferase</keyword>
<dbReference type="InterPro" id="IPR051446">
    <property type="entry name" value="HTH_trans_reg/aminotransferase"/>
</dbReference>
<dbReference type="InterPro" id="IPR000524">
    <property type="entry name" value="Tscrpt_reg_HTH_GntR"/>
</dbReference>
<accession>A0ABT3KS32</accession>
<sequence>MTVKDYIDTNSILLEALTSGRGAKYKRLAHAMEQRIQRGDIKAGSKLPTHRKLADSLGVTSGTVSRAYSELERLGLVVARVGDGTFARQRGIEHKRDEGFRTFTDEPFEAFDMSRNMHIPGAEADVLAKTLQKLARDPQILRELSLYTPDPGLPRHRQAGTKWLTHGDFVPKLDQVACVNGGQHGLLCTLMGLLRPGDTVATERLTYPGLITTARFLGIKLVGVAMDEEGLLPESLDELCRTNRVSALYCTPTLQNPTNGVLSTARREAIASVCRQQNLLVFEDEVHGVLVEDRPPPMSAFAPERSILISSLSKAVSAGLRVGYLHAPAALFGRLSAALRSSCWMATPLTQELASIWIENGTAREMKQRQVAEISRRKGLVSPLLEGTRYKTHAQSPHFWIEVNEPWRASEIEADLRSKNYLISTAEPFTISRNDIPQFIRASVSNTWNNDKLLYDGFQRVANSLVSVVTVQPLEHESVILAPC</sequence>
<dbReference type="Gene3D" id="1.10.10.10">
    <property type="entry name" value="Winged helix-like DNA-binding domain superfamily/Winged helix DNA-binding domain"/>
    <property type="match status" value="1"/>
</dbReference>
<name>A0ABT3KS32_9BURK</name>
<gene>
    <name evidence="7" type="ORF">D5039_08190</name>
</gene>
<dbReference type="GO" id="GO:0008483">
    <property type="term" value="F:transaminase activity"/>
    <property type="evidence" value="ECO:0007669"/>
    <property type="project" value="UniProtKB-KW"/>
</dbReference>